<comment type="caution">
    <text evidence="2">The sequence shown here is derived from an EMBL/GenBank/DDBJ whole genome shotgun (WGS) entry which is preliminary data.</text>
</comment>
<evidence type="ECO:0000256" key="1">
    <source>
        <dbReference type="SAM" id="MobiDB-lite"/>
    </source>
</evidence>
<dbReference type="GO" id="GO:0000272">
    <property type="term" value="P:polysaccharide catabolic process"/>
    <property type="evidence" value="ECO:0007669"/>
    <property type="project" value="InterPro"/>
</dbReference>
<dbReference type="EMBL" id="SJPW01000011">
    <property type="protein sequence ID" value="TWU44589.1"/>
    <property type="molecule type" value="Genomic_DNA"/>
</dbReference>
<dbReference type="InterPro" id="IPR002105">
    <property type="entry name" value="Dockerin_1_rpt"/>
</dbReference>
<feature type="compositionally biased region" description="Low complexity" evidence="1">
    <location>
        <begin position="294"/>
        <end position="309"/>
    </location>
</feature>
<dbReference type="RefSeq" id="WP_246114846.1">
    <property type="nucleotide sequence ID" value="NZ_SJPW01000011.1"/>
</dbReference>
<dbReference type="Proteomes" id="UP000318288">
    <property type="component" value="Unassembled WGS sequence"/>
</dbReference>
<feature type="region of interest" description="Disordered" evidence="1">
    <location>
        <begin position="218"/>
        <end position="367"/>
    </location>
</feature>
<organism evidence="2 3">
    <name type="scientific">Rubripirellula tenax</name>
    <dbReference type="NCBI Taxonomy" id="2528015"/>
    <lineage>
        <taxon>Bacteria</taxon>
        <taxon>Pseudomonadati</taxon>
        <taxon>Planctomycetota</taxon>
        <taxon>Planctomycetia</taxon>
        <taxon>Pirellulales</taxon>
        <taxon>Pirellulaceae</taxon>
        <taxon>Rubripirellula</taxon>
    </lineage>
</organism>
<reference evidence="2 3" key="1">
    <citation type="submission" date="2019-02" db="EMBL/GenBank/DDBJ databases">
        <title>Deep-cultivation of Planctomycetes and their phenomic and genomic characterization uncovers novel biology.</title>
        <authorList>
            <person name="Wiegand S."/>
            <person name="Jogler M."/>
            <person name="Boedeker C."/>
            <person name="Pinto D."/>
            <person name="Vollmers J."/>
            <person name="Rivas-Marin E."/>
            <person name="Kohn T."/>
            <person name="Peeters S.H."/>
            <person name="Heuer A."/>
            <person name="Rast P."/>
            <person name="Oberbeckmann S."/>
            <person name="Bunk B."/>
            <person name="Jeske O."/>
            <person name="Meyerdierks A."/>
            <person name="Storesund J.E."/>
            <person name="Kallscheuer N."/>
            <person name="Luecker S."/>
            <person name="Lage O.M."/>
            <person name="Pohl T."/>
            <person name="Merkel B.J."/>
            <person name="Hornburger P."/>
            <person name="Mueller R.-W."/>
            <person name="Bruemmer F."/>
            <person name="Labrenz M."/>
            <person name="Spormann A.M."/>
            <person name="Op Den Camp H."/>
            <person name="Overmann J."/>
            <person name="Amann R."/>
            <person name="Jetten M.S.M."/>
            <person name="Mascher T."/>
            <person name="Medema M.H."/>
            <person name="Devos D.P."/>
            <person name="Kaster A.-K."/>
            <person name="Ovreas L."/>
            <person name="Rohde M."/>
            <person name="Galperin M.Y."/>
            <person name="Jogler C."/>
        </authorList>
    </citation>
    <scope>NUCLEOTIDE SEQUENCE [LARGE SCALE GENOMIC DNA]</scope>
    <source>
        <strain evidence="2 3">Poly51</strain>
    </source>
</reference>
<evidence type="ECO:0000313" key="3">
    <source>
        <dbReference type="Proteomes" id="UP000318288"/>
    </source>
</evidence>
<name>A0A5C6EBS4_9BACT</name>
<protein>
    <submittedName>
        <fullName evidence="2">Dockerin type I repeat protein</fullName>
    </submittedName>
</protein>
<dbReference type="GO" id="GO:0004553">
    <property type="term" value="F:hydrolase activity, hydrolyzing O-glycosyl compounds"/>
    <property type="evidence" value="ECO:0007669"/>
    <property type="project" value="InterPro"/>
</dbReference>
<sequence length="478" mass="50250">MVRNLSSHYLVSIMAHSRKRSSKKNSRSLRLESLERRNLLAGDVFHNYLSPSDVNNDNQVSAVDALTVINHLNHLNHLRRTEASGEGEQVGSSAFADVNDDGRTSAIDALMAINQLNREARSLVATGGELEARITGASGERAKVQFENEYGGIKLEVKIQNALPGESYDVIVGSSVVATLVTNSRGRASLETFLTGAEADTLAAANAGTSVSISGIGASVFGGEQSDDDNHGEHNDHDNDVDGHEDSDHDGSDGHDDIDHGSSSDTNSNESDSDDGLNISGNSDSSGDSDDSSGDVVSGSSSVESNGNDTGSNDSDSIDDVDHGLNGSSDSDDGAGHVNDDASGDFHSDNDDVPVTPSVPGTAYGEWKARLTGTGSGKAEFEIERGEMEFEVEVQGFAANSTYPVSVGGVVIGQLRTNSRGKGELKFEIGDDDHRPFPANFPTITAGTSVSVGDQVSGVFAAKINDHDRDDHDDDHDD</sequence>
<evidence type="ECO:0000313" key="2">
    <source>
        <dbReference type="EMBL" id="TWU44589.1"/>
    </source>
</evidence>
<dbReference type="SUPFAM" id="SSF63446">
    <property type="entry name" value="Type I dockerin domain"/>
    <property type="match status" value="1"/>
</dbReference>
<keyword evidence="3" id="KW-1185">Reference proteome</keyword>
<feature type="compositionally biased region" description="Low complexity" evidence="1">
    <location>
        <begin position="263"/>
        <end position="286"/>
    </location>
</feature>
<feature type="compositionally biased region" description="Basic and acidic residues" evidence="1">
    <location>
        <begin position="228"/>
        <end position="262"/>
    </location>
</feature>
<accession>A0A5C6EBS4</accession>
<dbReference type="InterPro" id="IPR036439">
    <property type="entry name" value="Dockerin_dom_sf"/>
</dbReference>
<proteinExistence type="predicted"/>
<dbReference type="AlphaFoldDB" id="A0A5C6EBS4"/>
<dbReference type="Gene3D" id="1.10.1330.10">
    <property type="entry name" value="Dockerin domain"/>
    <property type="match status" value="1"/>
</dbReference>
<dbReference type="Pfam" id="PF00404">
    <property type="entry name" value="Dockerin_1"/>
    <property type="match status" value="1"/>
</dbReference>
<feature type="compositionally biased region" description="Basic and acidic residues" evidence="1">
    <location>
        <begin position="334"/>
        <end position="350"/>
    </location>
</feature>
<gene>
    <name evidence="2" type="ORF">Poly51_60200</name>
</gene>